<keyword evidence="2" id="KW-1185">Reference proteome</keyword>
<accession>F7XTW7</accession>
<dbReference type="HOGENOM" id="CLU_3137739_0_0_5"/>
<organism evidence="1 2">
    <name type="scientific">Midichloria mitochondrii (strain IricVA)</name>
    <dbReference type="NCBI Taxonomy" id="696127"/>
    <lineage>
        <taxon>Bacteria</taxon>
        <taxon>Pseudomonadati</taxon>
        <taxon>Pseudomonadota</taxon>
        <taxon>Alphaproteobacteria</taxon>
        <taxon>Rickettsiales</taxon>
        <taxon>Candidatus Midichloriaceae</taxon>
        <taxon>Candidatus Midichloria</taxon>
    </lineage>
</organism>
<protein>
    <submittedName>
        <fullName evidence="1">Uncharacterized protein</fullName>
    </submittedName>
</protein>
<dbReference type="AlphaFoldDB" id="F7XTW7"/>
<evidence type="ECO:0000313" key="2">
    <source>
        <dbReference type="Proteomes" id="UP000006639"/>
    </source>
</evidence>
<dbReference type="Proteomes" id="UP000006639">
    <property type="component" value="Chromosome"/>
</dbReference>
<reference evidence="1 2" key="1">
    <citation type="journal article" date="2011" name="Mol. Biol. Evol.">
        <title>Phylogenomic evidence for the presence of a flagellum and cbb3 oxidase in the free-living mitochondrial ancestor.</title>
        <authorList>
            <person name="Sassera D."/>
            <person name="Lo N."/>
            <person name="Epis S."/>
            <person name="D'Auria G."/>
            <person name="Montagna M."/>
            <person name="Comandatore F."/>
            <person name="Horner D."/>
            <person name="Pereto J."/>
            <person name="Luciano A.M."/>
            <person name="Franciosi F."/>
            <person name="Ferri E."/>
            <person name="Crotti E."/>
            <person name="Bazzocchi C."/>
            <person name="Daffonchio D."/>
            <person name="Sacchi L."/>
            <person name="Moya A."/>
            <person name="Latorre A."/>
            <person name="Bandi C."/>
        </authorList>
    </citation>
    <scope>NUCLEOTIDE SEQUENCE [LARGE SCALE GENOMIC DNA]</scope>
    <source>
        <strain evidence="1 2">IricVA</strain>
    </source>
</reference>
<evidence type="ECO:0000313" key="1">
    <source>
        <dbReference type="EMBL" id="AEI89326.1"/>
    </source>
</evidence>
<dbReference type="EMBL" id="CP002130">
    <property type="protein sequence ID" value="AEI89326.1"/>
    <property type="molecule type" value="Genomic_DNA"/>
</dbReference>
<proteinExistence type="predicted"/>
<sequence length="49" mass="5736">MKISYHLVAVYNYQALPSALCKSFIFKFLDSILPTIIQGYKQFRCFSKL</sequence>
<gene>
    <name evidence="1" type="ordered locus">midi_01049</name>
</gene>
<name>F7XTW7_MIDMI</name>
<dbReference type="KEGG" id="mmn:midi_01049"/>